<dbReference type="AlphaFoldDB" id="A0A8H4ZPU9"/>
<name>A0A8H4ZPU9_9HYPO</name>
<evidence type="ECO:0000313" key="2">
    <source>
        <dbReference type="Proteomes" id="UP000573603"/>
    </source>
</evidence>
<dbReference type="EMBL" id="JABEVY010000087">
    <property type="protein sequence ID" value="KAF5250616.1"/>
    <property type="molecule type" value="Genomic_DNA"/>
</dbReference>
<dbReference type="Proteomes" id="UP000573603">
    <property type="component" value="Unassembled WGS sequence"/>
</dbReference>
<comment type="caution">
    <text evidence="1">The sequence shown here is derived from an EMBL/GenBank/DDBJ whole genome shotgun (WGS) entry which is preliminary data.</text>
</comment>
<keyword evidence="2" id="KW-1185">Reference proteome</keyword>
<evidence type="ECO:0000313" key="1">
    <source>
        <dbReference type="EMBL" id="KAF5250616.1"/>
    </source>
</evidence>
<reference evidence="1 2" key="1">
    <citation type="journal article" date="2020" name="BMC Genomics">
        <title>Correction to: Identification and distribution of gene clusters required for synthesis of sphingolipid metabolism inhibitors in diverse species of the filamentous fungus Fusarium.</title>
        <authorList>
            <person name="Kim H.S."/>
            <person name="Lohmar J.M."/>
            <person name="Busman M."/>
            <person name="Brown D.W."/>
            <person name="Naumann T.A."/>
            <person name="Divon H.H."/>
            <person name="Lysoe E."/>
            <person name="Uhlig S."/>
            <person name="Proctor R.H."/>
        </authorList>
    </citation>
    <scope>NUCLEOTIDE SEQUENCE [LARGE SCALE GENOMIC DNA]</scope>
    <source>
        <strain evidence="1 2">NRRL 25214</strain>
    </source>
</reference>
<sequence>MYPERPQSVADLVPLPQGNGPKIKAFDFQGPQQIEFLDHLGSGTHSIVFKVKIRAHEDNWDDPNAIGAFYPYSEPFNCECRAFGRLQEAGYEELAVKCFGYILLDDAHEATMMNQFAHLPNHKLNFTYDGYNDDDEEEYYKDPHLRDMRSRFRCSDGSLPPLRGIVKEFGVSKDLDHKGAKRILRDIKYVQQLGITDLDIAYRQIINGKLSDFSTSITVPHFASNPEWNPHISRRCRSKIEFELFVTCYKDFRDFDIMIHEWNEDHEDKQINLKALPEGYPPERRRLRNVSTPRRLYTHVDPRNYTRYLPYTNRQGEIVQRTFRALARLPSPWYMECSAAAVRRLKETRKIEAGLHWQYQNEHIVPLNEGWRSFNQMHMRKCQRLATSDFVKENRYH</sequence>
<gene>
    <name evidence="1" type="ORF">FANTH_4253</name>
</gene>
<organism evidence="1 2">
    <name type="scientific">Fusarium anthophilum</name>
    <dbReference type="NCBI Taxonomy" id="48485"/>
    <lineage>
        <taxon>Eukaryota</taxon>
        <taxon>Fungi</taxon>
        <taxon>Dikarya</taxon>
        <taxon>Ascomycota</taxon>
        <taxon>Pezizomycotina</taxon>
        <taxon>Sordariomycetes</taxon>
        <taxon>Hypocreomycetidae</taxon>
        <taxon>Hypocreales</taxon>
        <taxon>Nectriaceae</taxon>
        <taxon>Fusarium</taxon>
        <taxon>Fusarium fujikuroi species complex</taxon>
    </lineage>
</organism>
<accession>A0A8H4ZPU9</accession>
<protein>
    <submittedName>
        <fullName evidence="1">Uncharacterized protein</fullName>
    </submittedName>
</protein>
<proteinExistence type="predicted"/>
<dbReference type="InterPro" id="IPR025213">
    <property type="entry name" value="Sim4_Fta2"/>
</dbReference>
<dbReference type="Pfam" id="PF13095">
    <property type="entry name" value="FTA2"/>
    <property type="match status" value="1"/>
</dbReference>